<dbReference type="Pfam" id="PF03466">
    <property type="entry name" value="LysR_substrate"/>
    <property type="match status" value="1"/>
</dbReference>
<dbReference type="InterPro" id="IPR036388">
    <property type="entry name" value="WH-like_DNA-bd_sf"/>
</dbReference>
<comment type="similarity">
    <text evidence="1">Belongs to the LysR transcriptional regulatory family.</text>
</comment>
<dbReference type="PANTHER" id="PTHR30537:SF3">
    <property type="entry name" value="TRANSCRIPTIONAL REGULATORY PROTEIN"/>
    <property type="match status" value="1"/>
</dbReference>
<dbReference type="Gene3D" id="1.10.10.10">
    <property type="entry name" value="Winged helix-like DNA-binding domain superfamily/Winged helix DNA-binding domain"/>
    <property type="match status" value="1"/>
</dbReference>
<evidence type="ECO:0000313" key="7">
    <source>
        <dbReference type="Proteomes" id="UP000265366"/>
    </source>
</evidence>
<dbReference type="GO" id="GO:0006351">
    <property type="term" value="P:DNA-templated transcription"/>
    <property type="evidence" value="ECO:0007669"/>
    <property type="project" value="TreeGrafter"/>
</dbReference>
<sequence length="285" mass="31512">MNWDDLQNFLAIARHGSLSGAARSLGVTQPTMGRRLAALEANLGTRLLLRTPEGFVLTALGEQMLARAERMEEEAYAAQLLARSCDARLEGTVRLTTVDTLAGAFVAPAMLDLQREHPGIVVELLAATQSLNLSRREADIAIRMTRFEGDLIVARRIGTLALSFYTVRTQPEPQRVITVLDDQAHLPEARAMAEQFAHLPVGLKSNSREVQHDAACHGGGVAMLPRFRADHDERLLRIRTELPDLRRDIWLGVHADLHKMPRMRSTIDALVAHFASKAQLLDPDG</sequence>
<reference evidence="6 7" key="1">
    <citation type="submission" date="2018-08" db="EMBL/GenBank/DDBJ databases">
        <title>Erythrobacter zhengii sp.nov., a bacterium isolated from deep-sea sediment.</title>
        <authorList>
            <person name="Fang C."/>
            <person name="Wu Y.-H."/>
            <person name="Sun C."/>
            <person name="Wang H."/>
            <person name="Cheng H."/>
            <person name="Meng F.-X."/>
            <person name="Wang C.-S."/>
            <person name="Xu X.-W."/>
        </authorList>
    </citation>
    <scope>NUCLEOTIDE SEQUENCE [LARGE SCALE GENOMIC DNA]</scope>
    <source>
        <strain evidence="6 7">CCTCC AB 2015396</strain>
    </source>
</reference>
<comment type="caution">
    <text evidence="6">The sequence shown here is derived from an EMBL/GenBank/DDBJ whole genome shotgun (WGS) entry which is preliminary data.</text>
</comment>
<keyword evidence="2" id="KW-0805">Transcription regulation</keyword>
<dbReference type="Gene3D" id="3.40.190.290">
    <property type="match status" value="1"/>
</dbReference>
<dbReference type="PANTHER" id="PTHR30537">
    <property type="entry name" value="HTH-TYPE TRANSCRIPTIONAL REGULATOR"/>
    <property type="match status" value="1"/>
</dbReference>
<dbReference type="PRINTS" id="PR00039">
    <property type="entry name" value="HTHLYSR"/>
</dbReference>
<proteinExistence type="inferred from homology"/>
<name>A0A3A1P7S9_9SPHN</name>
<dbReference type="GO" id="GO:0043565">
    <property type="term" value="F:sequence-specific DNA binding"/>
    <property type="evidence" value="ECO:0007669"/>
    <property type="project" value="TreeGrafter"/>
</dbReference>
<dbReference type="PROSITE" id="PS50931">
    <property type="entry name" value="HTH_LYSR"/>
    <property type="match status" value="1"/>
</dbReference>
<dbReference type="InterPro" id="IPR036390">
    <property type="entry name" value="WH_DNA-bd_sf"/>
</dbReference>
<dbReference type="SUPFAM" id="SSF46785">
    <property type="entry name" value="Winged helix' DNA-binding domain"/>
    <property type="match status" value="1"/>
</dbReference>
<dbReference type="InterPro" id="IPR058163">
    <property type="entry name" value="LysR-type_TF_proteobact-type"/>
</dbReference>
<dbReference type="AlphaFoldDB" id="A0A3A1P7S9"/>
<keyword evidence="4" id="KW-0804">Transcription</keyword>
<organism evidence="6 7">
    <name type="scientific">Aurantiacibacter xanthus</name>
    <dbReference type="NCBI Taxonomy" id="1784712"/>
    <lineage>
        <taxon>Bacteria</taxon>
        <taxon>Pseudomonadati</taxon>
        <taxon>Pseudomonadota</taxon>
        <taxon>Alphaproteobacteria</taxon>
        <taxon>Sphingomonadales</taxon>
        <taxon>Erythrobacteraceae</taxon>
        <taxon>Aurantiacibacter</taxon>
    </lineage>
</organism>
<dbReference type="InterPro" id="IPR000847">
    <property type="entry name" value="LysR_HTH_N"/>
</dbReference>
<keyword evidence="7" id="KW-1185">Reference proteome</keyword>
<dbReference type="Proteomes" id="UP000265366">
    <property type="component" value="Unassembled WGS sequence"/>
</dbReference>
<evidence type="ECO:0000313" key="6">
    <source>
        <dbReference type="EMBL" id="RIV89915.1"/>
    </source>
</evidence>
<dbReference type="OrthoDB" id="9787460at2"/>
<protein>
    <submittedName>
        <fullName evidence="6">LysR family transcriptional regulator</fullName>
    </submittedName>
</protein>
<dbReference type="SUPFAM" id="SSF53850">
    <property type="entry name" value="Periplasmic binding protein-like II"/>
    <property type="match status" value="1"/>
</dbReference>
<dbReference type="EMBL" id="QXFM01000054">
    <property type="protein sequence ID" value="RIV89915.1"/>
    <property type="molecule type" value="Genomic_DNA"/>
</dbReference>
<evidence type="ECO:0000259" key="5">
    <source>
        <dbReference type="PROSITE" id="PS50931"/>
    </source>
</evidence>
<evidence type="ECO:0000256" key="4">
    <source>
        <dbReference type="ARBA" id="ARBA00023163"/>
    </source>
</evidence>
<accession>A0A3A1P7S9</accession>
<keyword evidence="3" id="KW-0238">DNA-binding</keyword>
<gene>
    <name evidence="6" type="ORF">D2V17_05205</name>
</gene>
<dbReference type="InterPro" id="IPR005119">
    <property type="entry name" value="LysR_subst-bd"/>
</dbReference>
<evidence type="ECO:0000256" key="3">
    <source>
        <dbReference type="ARBA" id="ARBA00023125"/>
    </source>
</evidence>
<dbReference type="RefSeq" id="WP_119592034.1">
    <property type="nucleotide sequence ID" value="NZ_QXFM01000054.1"/>
</dbReference>
<dbReference type="Pfam" id="PF00126">
    <property type="entry name" value="HTH_1"/>
    <property type="match status" value="1"/>
</dbReference>
<dbReference type="FunFam" id="1.10.10.10:FF:000001">
    <property type="entry name" value="LysR family transcriptional regulator"/>
    <property type="match status" value="1"/>
</dbReference>
<dbReference type="GO" id="GO:0003700">
    <property type="term" value="F:DNA-binding transcription factor activity"/>
    <property type="evidence" value="ECO:0007669"/>
    <property type="project" value="InterPro"/>
</dbReference>
<feature type="domain" description="HTH lysR-type" evidence="5">
    <location>
        <begin position="1"/>
        <end position="58"/>
    </location>
</feature>
<evidence type="ECO:0000256" key="2">
    <source>
        <dbReference type="ARBA" id="ARBA00023015"/>
    </source>
</evidence>
<evidence type="ECO:0000256" key="1">
    <source>
        <dbReference type="ARBA" id="ARBA00009437"/>
    </source>
</evidence>